<dbReference type="Proteomes" id="UP000192257">
    <property type="component" value="Unassembled WGS sequence"/>
</dbReference>
<feature type="chain" id="PRO_5012281216" description="Mucin TcMUCII" evidence="2">
    <location>
        <begin position="29"/>
        <end position="331"/>
    </location>
</feature>
<feature type="compositionally biased region" description="Polar residues" evidence="1">
    <location>
        <begin position="215"/>
        <end position="268"/>
    </location>
</feature>
<evidence type="ECO:0008006" key="5">
    <source>
        <dbReference type="Google" id="ProtNLM"/>
    </source>
</evidence>
<proteinExistence type="predicted"/>
<organism evidence="3 4">
    <name type="scientific">Trypanosoma theileri</name>
    <dbReference type="NCBI Taxonomy" id="67003"/>
    <lineage>
        <taxon>Eukaryota</taxon>
        <taxon>Discoba</taxon>
        <taxon>Euglenozoa</taxon>
        <taxon>Kinetoplastea</taxon>
        <taxon>Metakinetoplastina</taxon>
        <taxon>Trypanosomatida</taxon>
        <taxon>Trypanosomatidae</taxon>
        <taxon>Trypanosoma</taxon>
    </lineage>
</organism>
<feature type="compositionally biased region" description="Polar residues" evidence="1">
    <location>
        <begin position="123"/>
        <end position="144"/>
    </location>
</feature>
<dbReference type="VEuPathDB" id="TriTrypDB:TM35_000471640"/>
<evidence type="ECO:0000313" key="4">
    <source>
        <dbReference type="Proteomes" id="UP000192257"/>
    </source>
</evidence>
<feature type="compositionally biased region" description="Low complexity" evidence="1">
    <location>
        <begin position="85"/>
        <end position="98"/>
    </location>
</feature>
<dbReference type="EMBL" id="NBCO01000047">
    <property type="protein sequence ID" value="ORC84269.1"/>
    <property type="molecule type" value="Genomic_DNA"/>
</dbReference>
<feature type="compositionally biased region" description="Basic and acidic residues" evidence="1">
    <location>
        <begin position="173"/>
        <end position="214"/>
    </location>
</feature>
<name>A0A1X0NJA7_9TRYP</name>
<comment type="caution">
    <text evidence="3">The sequence shown here is derived from an EMBL/GenBank/DDBJ whole genome shotgun (WGS) entry which is preliminary data.</text>
</comment>
<accession>A0A1X0NJA7</accession>
<keyword evidence="2" id="KW-0732">Signal</keyword>
<feature type="compositionally biased region" description="Low complexity" evidence="1">
    <location>
        <begin position="269"/>
        <end position="290"/>
    </location>
</feature>
<feature type="region of interest" description="Disordered" evidence="1">
    <location>
        <begin position="118"/>
        <end position="310"/>
    </location>
</feature>
<evidence type="ECO:0000256" key="1">
    <source>
        <dbReference type="SAM" id="MobiDB-lite"/>
    </source>
</evidence>
<evidence type="ECO:0000256" key="2">
    <source>
        <dbReference type="SAM" id="SignalP"/>
    </source>
</evidence>
<protein>
    <recommendedName>
        <fullName evidence="5">Mucin TcMUCII</fullName>
    </recommendedName>
</protein>
<gene>
    <name evidence="3" type="ORF">TM35_000471640</name>
</gene>
<evidence type="ECO:0000313" key="3">
    <source>
        <dbReference type="EMBL" id="ORC84269.1"/>
    </source>
</evidence>
<feature type="region of interest" description="Disordered" evidence="1">
    <location>
        <begin position="72"/>
        <end position="105"/>
    </location>
</feature>
<reference evidence="3 4" key="1">
    <citation type="submission" date="2017-03" db="EMBL/GenBank/DDBJ databases">
        <title>An alternative strategy for trypanosome survival in the mammalian bloodstream revealed through genome and transcriptome analysis of the ubiquitous bovine parasite Trypanosoma (Megatrypanum) theileri.</title>
        <authorList>
            <person name="Kelly S."/>
            <person name="Ivens A."/>
            <person name="Mott A."/>
            <person name="O'Neill E."/>
            <person name="Emms D."/>
            <person name="Macleod O."/>
            <person name="Voorheis P."/>
            <person name="Matthews J."/>
            <person name="Matthews K."/>
            <person name="Carrington M."/>
        </authorList>
    </citation>
    <scope>NUCLEOTIDE SEQUENCE [LARGE SCALE GENOMIC DNA]</scope>
    <source>
        <strain evidence="3">Edinburgh</strain>
    </source>
</reference>
<feature type="signal peptide" evidence="2">
    <location>
        <begin position="1"/>
        <end position="28"/>
    </location>
</feature>
<dbReference type="RefSeq" id="XP_028878335.1">
    <property type="nucleotide sequence ID" value="XM_029030424.1"/>
</dbReference>
<keyword evidence="4" id="KW-1185">Reference proteome</keyword>
<sequence>MTKAVMVRFYLLCLLTLALCYGCGLVWADSPKASNALIKPSTVGVPSLVHRAIPAILLTPCCDEDEWLGEEVEENKGVPNDTRTSESLSSSTSINTGLSGSGLGPKELERAEENRQLGGDVGHNQQTNDINPSVNSRVNGQVGTTIPAISPSVVGGQQLFPSPEPTPAGPKVSSEHSSTERTEDSSTKDDHALQHAMKSPEKQHEGTNTHDKQGGKTTDTSMPEPSVGQETSVTAPQNTPEESSSKSATPNANESGDAQSESTSTQEGTADNTDTATTTSTTTTTTTTTTLPPELTNNKKSDADSSSSISSSVWVRVPLLIVVTLACILVC</sequence>
<dbReference type="GeneID" id="39990204"/>
<dbReference type="AlphaFoldDB" id="A0A1X0NJA7"/>